<dbReference type="OrthoDB" id="5559162at2"/>
<evidence type="ECO:0000256" key="3">
    <source>
        <dbReference type="ARBA" id="ARBA00022679"/>
    </source>
</evidence>
<evidence type="ECO:0000256" key="4">
    <source>
        <dbReference type="RuleBase" id="RU003694"/>
    </source>
</evidence>
<evidence type="ECO:0000259" key="5">
    <source>
        <dbReference type="PROSITE" id="PS52004"/>
    </source>
</evidence>
<dbReference type="InterPro" id="IPR014031">
    <property type="entry name" value="Ketoacyl_synth_C"/>
</dbReference>
<dbReference type="InterPro" id="IPR016039">
    <property type="entry name" value="Thiolase-like"/>
</dbReference>
<dbReference type="Pfam" id="PF02801">
    <property type="entry name" value="Ketoacyl-synt_C"/>
    <property type="match status" value="1"/>
</dbReference>
<dbReference type="UniPathway" id="UPA00094"/>
<feature type="domain" description="Ketosynthase family 3 (KS3)" evidence="5">
    <location>
        <begin position="1"/>
        <end position="402"/>
    </location>
</feature>
<reference evidence="6 7" key="1">
    <citation type="submission" date="2015-12" db="EMBL/GenBank/DDBJ databases">
        <authorList>
            <person name="Shamseldin A."/>
            <person name="Moawad H."/>
            <person name="Abd El-Rahim W.M."/>
            <person name="Sadowsky M.J."/>
        </authorList>
    </citation>
    <scope>NUCLEOTIDE SEQUENCE [LARGE SCALE GENOMIC DNA]</scope>
    <source>
        <strain evidence="6 7">WF1</strain>
    </source>
</reference>
<dbReference type="Gene3D" id="3.40.47.10">
    <property type="match status" value="2"/>
</dbReference>
<comment type="pathway">
    <text evidence="1">Lipid metabolism; fatty acid biosynthesis.</text>
</comment>
<keyword evidence="7" id="KW-1185">Reference proteome</keyword>
<dbReference type="SMART" id="SM00825">
    <property type="entry name" value="PKS_KS"/>
    <property type="match status" value="1"/>
</dbReference>
<sequence length="402" mass="42467">MDNNHAYIAPVAITAYSALSACGMGNKALYQCLAENQSRLEPLSLFNIPFPAYVGEIKQPLLDIRDQLAEYNCRNARVALTALNDKQGGGRDAVEVAKEKYGAHRIGVIIGTSTSGLYETEAAYGILLDTGKMPDDFHFVTEHAYQATARFVQLELGLTGICYAISTACSSGAKAIAAGQRLINGGLCDAVIVGGVDTLCRLTLRGFRSLELVSNQPCTPMDRDRKGISIGEAAGLLVLETVHADNRDAMKVLSVGESSDAHHMSTPHPEGKGAALAMNNALQLAGLTADNIDYLNLHATGTKINDSVESRAVFSVFADRLACSGTKGLTGHTLGAAGALETIIALIALQQQFIPGTQGLRELDDDCQCQVIQAPLHAQTLQIAMSNSFGFGGNNASVVVSL</sequence>
<dbReference type="RefSeq" id="WP_080523627.1">
    <property type="nucleotide sequence ID" value="NZ_LPUF01000002.1"/>
</dbReference>
<proteinExistence type="inferred from homology"/>
<keyword evidence="3 4" id="KW-0808">Transferase</keyword>
<dbReference type="SUPFAM" id="SSF53901">
    <property type="entry name" value="Thiolase-like"/>
    <property type="match status" value="2"/>
</dbReference>
<dbReference type="PANTHER" id="PTHR11712:SF320">
    <property type="entry name" value="BETA-KETOACYL SYNTHASE"/>
    <property type="match status" value="1"/>
</dbReference>
<dbReference type="InterPro" id="IPR000794">
    <property type="entry name" value="Beta-ketoacyl_synthase"/>
</dbReference>
<evidence type="ECO:0000313" key="6">
    <source>
        <dbReference type="EMBL" id="OQK16250.1"/>
    </source>
</evidence>
<dbReference type="Proteomes" id="UP000191980">
    <property type="component" value="Unassembled WGS sequence"/>
</dbReference>
<dbReference type="NCBIfam" id="NF006618">
    <property type="entry name" value="PRK09185.1"/>
    <property type="match status" value="1"/>
</dbReference>
<dbReference type="STRING" id="1420851.AU255_14235"/>
<dbReference type="InterPro" id="IPR014030">
    <property type="entry name" value="Ketoacyl_synth_N"/>
</dbReference>
<dbReference type="GO" id="GO:0006633">
    <property type="term" value="P:fatty acid biosynthetic process"/>
    <property type="evidence" value="ECO:0007669"/>
    <property type="project" value="UniProtKB-UniPathway"/>
</dbReference>
<dbReference type="EMBL" id="LPUF01000002">
    <property type="protein sequence ID" value="OQK16250.1"/>
    <property type="molecule type" value="Genomic_DNA"/>
</dbReference>
<accession>A0A1V8M3V7</accession>
<name>A0A1V8M3V7_9GAMM</name>
<protein>
    <submittedName>
        <fullName evidence="6">3-ketoacyl-ACP synthase</fullName>
    </submittedName>
</protein>
<evidence type="ECO:0000256" key="1">
    <source>
        <dbReference type="ARBA" id="ARBA00005194"/>
    </source>
</evidence>
<dbReference type="Pfam" id="PF00109">
    <property type="entry name" value="ketoacyl-synt"/>
    <property type="match status" value="1"/>
</dbReference>
<dbReference type="PANTHER" id="PTHR11712">
    <property type="entry name" value="POLYKETIDE SYNTHASE-RELATED"/>
    <property type="match status" value="1"/>
</dbReference>
<dbReference type="PROSITE" id="PS52004">
    <property type="entry name" value="KS3_2"/>
    <property type="match status" value="1"/>
</dbReference>
<dbReference type="InterPro" id="IPR020841">
    <property type="entry name" value="PKS_Beta-ketoAc_synthase_dom"/>
</dbReference>
<gene>
    <name evidence="6" type="ORF">AU255_14235</name>
</gene>
<dbReference type="PROSITE" id="PS00606">
    <property type="entry name" value="KS3_1"/>
    <property type="match status" value="1"/>
</dbReference>
<dbReference type="CDD" id="cd00834">
    <property type="entry name" value="KAS_I_II"/>
    <property type="match status" value="1"/>
</dbReference>
<evidence type="ECO:0000256" key="2">
    <source>
        <dbReference type="ARBA" id="ARBA00008467"/>
    </source>
</evidence>
<comment type="caution">
    <text evidence="6">The sequence shown here is derived from an EMBL/GenBank/DDBJ whole genome shotgun (WGS) entry which is preliminary data.</text>
</comment>
<dbReference type="InterPro" id="IPR018201">
    <property type="entry name" value="Ketoacyl_synth_AS"/>
</dbReference>
<dbReference type="AlphaFoldDB" id="A0A1V8M3V7"/>
<dbReference type="GO" id="GO:0004315">
    <property type="term" value="F:3-oxoacyl-[acyl-carrier-protein] synthase activity"/>
    <property type="evidence" value="ECO:0007669"/>
    <property type="project" value="InterPro"/>
</dbReference>
<dbReference type="GO" id="GO:0005829">
    <property type="term" value="C:cytosol"/>
    <property type="evidence" value="ECO:0007669"/>
    <property type="project" value="TreeGrafter"/>
</dbReference>
<comment type="similarity">
    <text evidence="2 4">Belongs to the thiolase-like superfamily. Beta-ketoacyl-ACP synthases family.</text>
</comment>
<evidence type="ECO:0000313" key="7">
    <source>
        <dbReference type="Proteomes" id="UP000191980"/>
    </source>
</evidence>
<organism evidence="6 7">
    <name type="scientific">Methyloprofundus sedimenti</name>
    <dbReference type="NCBI Taxonomy" id="1420851"/>
    <lineage>
        <taxon>Bacteria</taxon>
        <taxon>Pseudomonadati</taxon>
        <taxon>Pseudomonadota</taxon>
        <taxon>Gammaproteobacteria</taxon>
        <taxon>Methylococcales</taxon>
        <taxon>Methylococcaceae</taxon>
        <taxon>Methyloprofundus</taxon>
    </lineage>
</organism>